<keyword evidence="2 8" id="KW-0963">Cytoplasm</keyword>
<feature type="domain" description="AAA+ ATPase" evidence="12">
    <location>
        <begin position="146"/>
        <end position="278"/>
    </location>
</feature>
<evidence type="ECO:0000259" key="13">
    <source>
        <dbReference type="SMART" id="SM00760"/>
    </source>
</evidence>
<comment type="subcellular location">
    <subcellularLocation>
        <location evidence="8">Cytoplasm</location>
    </subcellularLocation>
</comment>
<dbReference type="PANTHER" id="PTHR30050">
    <property type="entry name" value="CHROMOSOMAL REPLICATION INITIATOR PROTEIN DNAA"/>
    <property type="match status" value="1"/>
</dbReference>
<dbReference type="InterPro" id="IPR038454">
    <property type="entry name" value="DnaA_N_sf"/>
</dbReference>
<dbReference type="FunFam" id="3.40.50.300:FF:000668">
    <property type="entry name" value="Chromosomal replication initiator protein DnaA"/>
    <property type="match status" value="1"/>
</dbReference>
<evidence type="ECO:0000256" key="4">
    <source>
        <dbReference type="ARBA" id="ARBA00022741"/>
    </source>
</evidence>
<keyword evidence="6 8" id="KW-0446">Lipid-binding</keyword>
<keyword evidence="7 8" id="KW-0238">DNA-binding</keyword>
<dbReference type="NCBIfam" id="TIGR00362">
    <property type="entry name" value="DnaA"/>
    <property type="match status" value="1"/>
</dbReference>
<keyword evidence="4 8" id="KW-0547">Nucleotide-binding</keyword>
<dbReference type="InterPro" id="IPR020591">
    <property type="entry name" value="Chromosome_initiator_DnaA-like"/>
</dbReference>
<dbReference type="GO" id="GO:0006275">
    <property type="term" value="P:regulation of DNA replication"/>
    <property type="evidence" value="ECO:0007669"/>
    <property type="project" value="UniProtKB-UniRule"/>
</dbReference>
<dbReference type="CDD" id="cd00009">
    <property type="entry name" value="AAA"/>
    <property type="match status" value="1"/>
</dbReference>
<feature type="domain" description="Chromosomal replication initiator DnaA C-terminal" evidence="13">
    <location>
        <begin position="356"/>
        <end position="425"/>
    </location>
</feature>
<evidence type="ECO:0000259" key="12">
    <source>
        <dbReference type="SMART" id="SM00382"/>
    </source>
</evidence>
<dbReference type="Gene3D" id="3.30.300.180">
    <property type="match status" value="1"/>
</dbReference>
<evidence type="ECO:0000256" key="2">
    <source>
        <dbReference type="ARBA" id="ARBA00022490"/>
    </source>
</evidence>
<feature type="region of interest" description="Domain I, interacts with DnaA modulators" evidence="8">
    <location>
        <begin position="1"/>
        <end position="92"/>
    </location>
</feature>
<dbReference type="Pfam" id="PF08299">
    <property type="entry name" value="Bac_DnaA_C"/>
    <property type="match status" value="1"/>
</dbReference>
<feature type="binding site" evidence="8">
    <location>
        <position position="161"/>
    </location>
    <ligand>
        <name>ATP</name>
        <dbReference type="ChEBI" id="CHEBI:30616"/>
    </ligand>
</feature>
<dbReference type="GO" id="GO:0005524">
    <property type="term" value="F:ATP binding"/>
    <property type="evidence" value="ECO:0007669"/>
    <property type="project" value="UniProtKB-UniRule"/>
</dbReference>
<feature type="region of interest" description="Domain IV, binds dsDNA" evidence="8">
    <location>
        <begin position="330"/>
        <end position="447"/>
    </location>
</feature>
<dbReference type="Proteomes" id="UP000229176">
    <property type="component" value="Unassembled WGS sequence"/>
</dbReference>
<dbReference type="Gene3D" id="1.10.1750.10">
    <property type="match status" value="1"/>
</dbReference>
<evidence type="ECO:0000313" key="14">
    <source>
        <dbReference type="EMBL" id="PIP68943.1"/>
    </source>
</evidence>
<feature type="binding site" evidence="8">
    <location>
        <position position="157"/>
    </location>
    <ligand>
        <name>ATP</name>
        <dbReference type="ChEBI" id="CHEBI:30616"/>
    </ligand>
</feature>
<evidence type="ECO:0000256" key="8">
    <source>
        <dbReference type="HAMAP-Rule" id="MF_00377"/>
    </source>
</evidence>
<comment type="caution">
    <text evidence="14">The sequence shown here is derived from an EMBL/GenBank/DDBJ whole genome shotgun (WGS) entry which is preliminary data.</text>
</comment>
<evidence type="ECO:0000313" key="15">
    <source>
        <dbReference type="Proteomes" id="UP000229176"/>
    </source>
</evidence>
<dbReference type="InterPro" id="IPR003593">
    <property type="entry name" value="AAA+_ATPase"/>
</dbReference>
<comment type="function">
    <text evidence="8 10">Plays an essential role in the initiation and regulation of chromosomal replication. ATP-DnaA binds to the origin of replication (oriC) to initiate formation of the DNA replication initiation complex once per cell cycle. Binds the DnaA box (a 9 base pair repeat at the origin) and separates the double-stranded (ds)DNA. Forms a right-handed helical filament on oriC DNA; dsDNA binds to the exterior of the filament while single-stranded (ss)DNA is stabiized in the filament's interior. The ATP-DnaA-oriC complex binds and stabilizes one strand of the AT-rich DNA unwinding element (DUE), permitting loading of DNA polymerase. After initiation quickly degrades to an ADP-DnaA complex that is not apt for DNA replication. Binds acidic phospholipids.</text>
</comment>
<sequence>MDTKQLWKNCLVEIEAGVSKANFSTWFKNTCILKEEIGIVYVGVPNEFVRDWLKNKYHKLITKTIADAYENMRAVEYIITKTEPNKQELPKTTETYINKELPLRDLYINPDDNLNPRYHFNSFIVGTFNELAYAASQAIIENPGTKYNPFFVYGGTGLGKTHLIQAIGNSIKEKYPNKKVHYLTLEKFATDFINSLQNNKANSFKEKYRRYDLLIIDDIQFIGKMEKIQEELFHTFNTFYENNKQIIFSSDKHPNYIPELADRLKSRFAAGMIVDVSEPEYESRLAILKVKLKELNVDLDQEIIEYVAESIQGNIRELEGSLNTIICQYRLKNKPLLVSEVKNLLKNNIKPKKNVAIKDVVKIVSNYYSLEEASIYEKTRKKEIVKARQIIMYLLREDFNVSYPLIGQKLGGKDHTTVIHSYLKIKNDLKNDPQLMQELEQIRIMFK</sequence>
<evidence type="ECO:0000256" key="10">
    <source>
        <dbReference type="RuleBase" id="RU000577"/>
    </source>
</evidence>
<dbReference type="InterPro" id="IPR024633">
    <property type="entry name" value="DnaA_N_dom"/>
</dbReference>
<evidence type="ECO:0000256" key="7">
    <source>
        <dbReference type="ARBA" id="ARBA00023125"/>
    </source>
</evidence>
<dbReference type="PANTHER" id="PTHR30050:SF2">
    <property type="entry name" value="CHROMOSOMAL REPLICATION INITIATOR PROTEIN DNAA"/>
    <property type="match status" value="1"/>
</dbReference>
<dbReference type="GO" id="GO:0005886">
    <property type="term" value="C:plasma membrane"/>
    <property type="evidence" value="ECO:0007669"/>
    <property type="project" value="TreeGrafter"/>
</dbReference>
<protein>
    <recommendedName>
        <fullName evidence="8 9">Chromosomal replication initiator protein DnaA</fullName>
    </recommendedName>
</protein>
<dbReference type="GO" id="GO:0005737">
    <property type="term" value="C:cytoplasm"/>
    <property type="evidence" value="ECO:0007669"/>
    <property type="project" value="UniProtKB-SubCell"/>
</dbReference>
<evidence type="ECO:0000256" key="5">
    <source>
        <dbReference type="ARBA" id="ARBA00022840"/>
    </source>
</evidence>
<dbReference type="AlphaFoldDB" id="A0A2H0CGC6"/>
<feature type="binding site" evidence="8">
    <location>
        <position position="159"/>
    </location>
    <ligand>
        <name>ATP</name>
        <dbReference type="ChEBI" id="CHEBI:30616"/>
    </ligand>
</feature>
<evidence type="ECO:0000256" key="6">
    <source>
        <dbReference type="ARBA" id="ARBA00023121"/>
    </source>
</evidence>
<dbReference type="InterPro" id="IPR001957">
    <property type="entry name" value="Chromosome_initiator_DnaA"/>
</dbReference>
<evidence type="ECO:0000256" key="1">
    <source>
        <dbReference type="ARBA" id="ARBA00006583"/>
    </source>
</evidence>
<dbReference type="InterPro" id="IPR027417">
    <property type="entry name" value="P-loop_NTPase"/>
</dbReference>
<gene>
    <name evidence="8 14" type="primary">dnaA</name>
    <name evidence="14" type="ORF">COW91_02100</name>
</gene>
<dbReference type="GO" id="GO:0008289">
    <property type="term" value="F:lipid binding"/>
    <property type="evidence" value="ECO:0007669"/>
    <property type="project" value="UniProtKB-KW"/>
</dbReference>
<dbReference type="Pfam" id="PF11638">
    <property type="entry name" value="DnaA_N"/>
    <property type="match status" value="1"/>
</dbReference>
<proteinExistence type="inferred from homology"/>
<evidence type="ECO:0000256" key="11">
    <source>
        <dbReference type="RuleBase" id="RU004227"/>
    </source>
</evidence>
<dbReference type="Pfam" id="PF00308">
    <property type="entry name" value="Bac_DnaA"/>
    <property type="match status" value="1"/>
</dbReference>
<evidence type="ECO:0000256" key="9">
    <source>
        <dbReference type="NCBIfam" id="TIGR00362"/>
    </source>
</evidence>
<dbReference type="HAMAP" id="MF_00377">
    <property type="entry name" value="DnaA_bact"/>
    <property type="match status" value="1"/>
</dbReference>
<dbReference type="PROSITE" id="PS01008">
    <property type="entry name" value="DNAA"/>
    <property type="match status" value="1"/>
</dbReference>
<reference evidence="14 15" key="1">
    <citation type="submission" date="2017-09" db="EMBL/GenBank/DDBJ databases">
        <title>Depth-based differentiation of microbial function through sediment-hosted aquifers and enrichment of novel symbionts in the deep terrestrial subsurface.</title>
        <authorList>
            <person name="Probst A.J."/>
            <person name="Ladd B."/>
            <person name="Jarett J.K."/>
            <person name="Geller-Mcgrath D.E."/>
            <person name="Sieber C.M."/>
            <person name="Emerson J.B."/>
            <person name="Anantharaman K."/>
            <person name="Thomas B.C."/>
            <person name="Malmstrom R."/>
            <person name="Stieglmeier M."/>
            <person name="Klingl A."/>
            <person name="Woyke T."/>
            <person name="Ryan C.M."/>
            <person name="Banfield J.F."/>
        </authorList>
    </citation>
    <scope>NUCLEOTIDE SEQUENCE [LARGE SCALE GENOMIC DNA]</scope>
    <source>
        <strain evidence="14">CG22_combo_CG10-13_8_21_14_all_32_8</strain>
    </source>
</reference>
<comment type="domain">
    <text evidence="8">Domain I is involved in oligomerization and binding regulators, domain II is flexibile and of varying length in different bacteria, domain III forms the AAA+ region, while domain IV binds dsDNA.</text>
</comment>
<comment type="caution">
    <text evidence="8">Lacks conserved residue(s) required for the propagation of feature annotation.</text>
</comment>
<dbReference type="SMART" id="SM00382">
    <property type="entry name" value="AAA"/>
    <property type="match status" value="1"/>
</dbReference>
<dbReference type="CDD" id="cd06571">
    <property type="entry name" value="Bac_DnaA_C"/>
    <property type="match status" value="1"/>
</dbReference>
<dbReference type="InterPro" id="IPR013159">
    <property type="entry name" value="DnaA_C"/>
</dbReference>
<accession>A0A2H0CGC6</accession>
<keyword evidence="5 8" id="KW-0067">ATP-binding</keyword>
<name>A0A2H0CGC6_9BACT</name>
<dbReference type="InterPro" id="IPR018312">
    <property type="entry name" value="Chromosome_initiator_DnaA_CS"/>
</dbReference>
<dbReference type="Gene3D" id="1.10.8.60">
    <property type="match status" value="1"/>
</dbReference>
<dbReference type="SUPFAM" id="SSF48295">
    <property type="entry name" value="TrpR-like"/>
    <property type="match status" value="1"/>
</dbReference>
<comment type="similarity">
    <text evidence="1 8 11">Belongs to the DnaA family.</text>
</comment>
<feature type="binding site" evidence="8">
    <location>
        <position position="160"/>
    </location>
    <ligand>
        <name>ATP</name>
        <dbReference type="ChEBI" id="CHEBI:30616"/>
    </ligand>
</feature>
<dbReference type="SUPFAM" id="SSF52540">
    <property type="entry name" value="P-loop containing nucleoside triphosphate hydrolases"/>
    <property type="match status" value="1"/>
</dbReference>
<keyword evidence="3 8" id="KW-0235">DNA replication</keyword>
<evidence type="ECO:0000256" key="3">
    <source>
        <dbReference type="ARBA" id="ARBA00022705"/>
    </source>
</evidence>
<dbReference type="SMART" id="SM00760">
    <property type="entry name" value="Bac_DnaA_C"/>
    <property type="match status" value="1"/>
</dbReference>
<dbReference type="Gene3D" id="3.40.50.300">
    <property type="entry name" value="P-loop containing nucleotide triphosphate hydrolases"/>
    <property type="match status" value="1"/>
</dbReference>
<dbReference type="PRINTS" id="PR00051">
    <property type="entry name" value="DNAA"/>
</dbReference>
<comment type="subunit">
    <text evidence="8">Oligomerizes as a right-handed, spiral filament on DNA at oriC.</text>
</comment>
<organism evidence="14 15">
    <name type="scientific">Candidatus Nomurabacteria bacterium CG22_combo_CG10-13_8_21_14_all_32_8</name>
    <dbReference type="NCBI Taxonomy" id="1974732"/>
    <lineage>
        <taxon>Bacteria</taxon>
        <taxon>Candidatus Nomuraibacteriota</taxon>
    </lineage>
</organism>
<dbReference type="InterPro" id="IPR010921">
    <property type="entry name" value="Trp_repressor/repl_initiator"/>
</dbReference>
<dbReference type="GO" id="GO:0003688">
    <property type="term" value="F:DNA replication origin binding"/>
    <property type="evidence" value="ECO:0007669"/>
    <property type="project" value="UniProtKB-UniRule"/>
</dbReference>
<dbReference type="InterPro" id="IPR013317">
    <property type="entry name" value="DnaA_dom"/>
</dbReference>
<dbReference type="EMBL" id="PCTI01000033">
    <property type="protein sequence ID" value="PIP68943.1"/>
    <property type="molecule type" value="Genomic_DNA"/>
</dbReference>
<feature type="region of interest" description="Domain III, AAA+ region" evidence="8">
    <location>
        <begin position="113"/>
        <end position="329"/>
    </location>
</feature>
<dbReference type="GO" id="GO:0006270">
    <property type="term" value="P:DNA replication initiation"/>
    <property type="evidence" value="ECO:0007669"/>
    <property type="project" value="UniProtKB-UniRule"/>
</dbReference>